<dbReference type="InterPro" id="IPR022083">
    <property type="entry name" value="KBP"/>
</dbReference>
<dbReference type="PANTHER" id="PTHR46321:SF1">
    <property type="entry name" value="KIF-BINDING PROTEIN"/>
    <property type="match status" value="1"/>
</dbReference>
<keyword evidence="4" id="KW-0963">Cytoplasm</keyword>
<dbReference type="GO" id="GO:0005856">
    <property type="term" value="C:cytoskeleton"/>
    <property type="evidence" value="ECO:0007669"/>
    <property type="project" value="UniProtKB-SubCell"/>
</dbReference>
<dbReference type="AlphaFoldDB" id="A0AA85JLP9"/>
<proteinExistence type="inferred from homology"/>
<reference evidence="6" key="1">
    <citation type="submission" date="2022-06" db="EMBL/GenBank/DDBJ databases">
        <authorList>
            <person name="Berger JAMES D."/>
            <person name="Berger JAMES D."/>
        </authorList>
    </citation>
    <scope>NUCLEOTIDE SEQUENCE [LARGE SCALE GENOMIC DNA]</scope>
</reference>
<comment type="subcellular location">
    <subcellularLocation>
        <location evidence="1">Cytoplasm</location>
        <location evidence="1">Cytoskeleton</location>
    </subcellularLocation>
</comment>
<reference evidence="7" key="2">
    <citation type="submission" date="2023-11" db="UniProtKB">
        <authorList>
            <consortium name="WormBaseParasite"/>
        </authorList>
    </citation>
    <scope>IDENTIFICATION</scope>
</reference>
<sequence length="727" mass="84065">MIRVEHFLRENKSTLHEVHSLESITLEKQFGDSHFKFRNAARKKYRELLQKFEGYFPKINTSTHFLYWGFLRIKLAINYLDLGDASKAQEILSPCVNNNDRFRSISSLISKITENEFQEKNCLSAKELVLFNSIAGVLQTLFNVLAAIQVINMQNKQLSTSDSKPMHWLRCAQRVYKIYVRQNPPNTGPEFWDTLVFQEWNRGQEPSGGYNGSDLSISRVMFENGYTTTLFLMAQVHQLAGERSLSADHCQLTLLRQLTFAKPLMKAVNSVSSIRMSKKLRAKSAHLFRDLEQDKFTKQTGETITHSFLSIRAFDPVEWATNAVSLSDYFSSIEGPNKYYHKTFECLLSAIHIIEEAKNTCVKKKDDYTLNQMNNTLANIYRDIVRISLDLLEVGANSYEKSTGKQITSIKVDKDHSKKRKTAGEFGSMFNLELKPIFARLLDCNADLQRTKTNQHEMKTKEVEFNQSLEIDNLIYQTVTPPTNYKTALGIFRMILHCIMEAEDYYSLQNYCSDAVALIQDRSKAYRLMVTFEKNINRQCCMHKRRIDMLSDVLKQLNPDYYLNICLELTFELAGAVSTLRDLKKKIFDELVQKNDQNANHYARKSNDLAKQAISLYQNFLELYRAKSSDKTNLDFKENDVKSIIKAYIYTARLYSHQISFDNNEKIQNLTKALEFYVQTVNIAEHHIKSHPETLIKNCEEVRIAKEMVSLLPVKLGRLSRGESIPD</sequence>
<evidence type="ECO:0000313" key="6">
    <source>
        <dbReference type="Proteomes" id="UP000050795"/>
    </source>
</evidence>
<accession>A0AA85JLP9</accession>
<keyword evidence="6" id="KW-1185">Reference proteome</keyword>
<organism evidence="6 7">
    <name type="scientific">Trichobilharzia regenti</name>
    <name type="common">Nasal bird schistosome</name>
    <dbReference type="NCBI Taxonomy" id="157069"/>
    <lineage>
        <taxon>Eukaryota</taxon>
        <taxon>Metazoa</taxon>
        <taxon>Spiralia</taxon>
        <taxon>Lophotrochozoa</taxon>
        <taxon>Platyhelminthes</taxon>
        <taxon>Trematoda</taxon>
        <taxon>Digenea</taxon>
        <taxon>Strigeidida</taxon>
        <taxon>Schistosomatoidea</taxon>
        <taxon>Schistosomatidae</taxon>
        <taxon>Trichobilharzia</taxon>
    </lineage>
</organism>
<comment type="similarity">
    <text evidence="2">Belongs to the KIF-binding protein family.</text>
</comment>
<evidence type="ECO:0000313" key="7">
    <source>
        <dbReference type="WBParaSite" id="TREG1_38650.4"/>
    </source>
</evidence>
<dbReference type="WBParaSite" id="TREG1_38650.4">
    <property type="protein sequence ID" value="TREG1_38650.4"/>
    <property type="gene ID" value="TREG1_38650"/>
</dbReference>
<evidence type="ECO:0000256" key="5">
    <source>
        <dbReference type="ARBA" id="ARBA00023212"/>
    </source>
</evidence>
<dbReference type="Pfam" id="PF12309">
    <property type="entry name" value="KBP_C"/>
    <property type="match status" value="1"/>
</dbReference>
<evidence type="ECO:0000256" key="2">
    <source>
        <dbReference type="ARBA" id="ARBA00010305"/>
    </source>
</evidence>
<dbReference type="Proteomes" id="UP000050795">
    <property type="component" value="Unassembled WGS sequence"/>
</dbReference>
<protein>
    <recommendedName>
        <fullName evidence="3">KIF-binding protein</fullName>
    </recommendedName>
</protein>
<keyword evidence="5" id="KW-0206">Cytoskeleton</keyword>
<evidence type="ECO:0000256" key="3">
    <source>
        <dbReference type="ARBA" id="ARBA00016840"/>
    </source>
</evidence>
<evidence type="ECO:0000256" key="1">
    <source>
        <dbReference type="ARBA" id="ARBA00004245"/>
    </source>
</evidence>
<evidence type="ECO:0000256" key="4">
    <source>
        <dbReference type="ARBA" id="ARBA00022490"/>
    </source>
</evidence>
<dbReference type="PANTHER" id="PTHR46321">
    <property type="entry name" value="KIF1-BINDING PROTEIN"/>
    <property type="match status" value="1"/>
</dbReference>
<name>A0AA85JLP9_TRIRE</name>